<dbReference type="AlphaFoldDB" id="M6CCS8"/>
<protein>
    <submittedName>
        <fullName evidence="1">Uncharacterized protein</fullName>
    </submittedName>
</protein>
<reference evidence="1 2" key="1">
    <citation type="submission" date="2013-01" db="EMBL/GenBank/DDBJ databases">
        <authorList>
            <person name="Harkins D.M."/>
            <person name="Durkin A.S."/>
            <person name="Brinkac L.M."/>
            <person name="Haft D.H."/>
            <person name="Selengut J.D."/>
            <person name="Sanka R."/>
            <person name="DePew J."/>
            <person name="Purushe J."/>
            <person name="Galloway R.L."/>
            <person name="Vinetz J.M."/>
            <person name="Sutton G.G."/>
            <person name="Nierman W.C."/>
            <person name="Fouts D.E."/>
        </authorList>
    </citation>
    <scope>NUCLEOTIDE SEQUENCE [LARGE SCALE GENOMIC DNA]</scope>
    <source>
        <strain evidence="1 2">Sponselee CDC</strain>
    </source>
</reference>
<dbReference type="Proteomes" id="UP000011873">
    <property type="component" value="Unassembled WGS sequence"/>
</dbReference>
<accession>M6CCS8</accession>
<evidence type="ECO:0000313" key="2">
    <source>
        <dbReference type="Proteomes" id="UP000011873"/>
    </source>
</evidence>
<dbReference type="EMBL" id="ANMU01000028">
    <property type="protein sequence ID" value="EMJ84065.1"/>
    <property type="molecule type" value="Genomic_DNA"/>
</dbReference>
<gene>
    <name evidence="1" type="ORF">LEP1GSC016_0131</name>
</gene>
<evidence type="ECO:0000313" key="1">
    <source>
        <dbReference type="EMBL" id="EMJ84065.1"/>
    </source>
</evidence>
<name>M6CCS8_LEPBO</name>
<dbReference type="PATRIC" id="fig|1218567.3.peg.693"/>
<comment type="caution">
    <text evidence="1">The sequence shown here is derived from an EMBL/GenBank/DDBJ whole genome shotgun (WGS) entry which is preliminary data.</text>
</comment>
<organism evidence="1 2">
    <name type="scientific">Leptospira borgpetersenii serovar Hardjo-bovis str. Sponselee</name>
    <dbReference type="NCBI Taxonomy" id="1303729"/>
    <lineage>
        <taxon>Bacteria</taxon>
        <taxon>Pseudomonadati</taxon>
        <taxon>Spirochaetota</taxon>
        <taxon>Spirochaetia</taxon>
        <taxon>Leptospirales</taxon>
        <taxon>Leptospiraceae</taxon>
        <taxon>Leptospira</taxon>
    </lineage>
</organism>
<proteinExistence type="predicted"/>
<sequence>MKIYFYSNFPDDLLYSEKELQIKWYKEKVLVEYPGKQVDMLIYDFADPNLKDPINSLTKKQKELFNGNQSILSIPIWNKFRENKRVFAV</sequence>